<dbReference type="InterPro" id="IPR044151">
    <property type="entry name" value="ALDH_KGSADH"/>
</dbReference>
<dbReference type="InterPro" id="IPR016161">
    <property type="entry name" value="Ald_DH/histidinol_DH"/>
</dbReference>
<dbReference type="PANTHER" id="PTHR43353:SF3">
    <property type="entry name" value="ALDEHYDE DEHYDROGENASE-RELATED"/>
    <property type="match status" value="1"/>
</dbReference>
<dbReference type="Gene3D" id="3.40.309.10">
    <property type="entry name" value="Aldehyde Dehydrogenase, Chain A, domain 2"/>
    <property type="match status" value="1"/>
</dbReference>
<dbReference type="InterPro" id="IPR015590">
    <property type="entry name" value="Aldehyde_DH_dom"/>
</dbReference>
<dbReference type="AlphaFoldDB" id="A0A6J6SQE7"/>
<dbReference type="CDD" id="cd07129">
    <property type="entry name" value="ALDH_KGSADH"/>
    <property type="match status" value="1"/>
</dbReference>
<dbReference type="GO" id="GO:0016620">
    <property type="term" value="F:oxidoreductase activity, acting on the aldehyde or oxo group of donors, NAD or NADP as acceptor"/>
    <property type="evidence" value="ECO:0007669"/>
    <property type="project" value="InterPro"/>
</dbReference>
<dbReference type="InterPro" id="IPR050740">
    <property type="entry name" value="Aldehyde_DH_Superfamily"/>
</dbReference>
<dbReference type="EMBL" id="CAEZYS010000070">
    <property type="protein sequence ID" value="CAB4736419.1"/>
    <property type="molecule type" value="Genomic_DNA"/>
</dbReference>
<dbReference type="SUPFAM" id="SSF53720">
    <property type="entry name" value="ALDH-like"/>
    <property type="match status" value="1"/>
</dbReference>
<accession>A0A6J6SQE7</accession>
<name>A0A6J6SQE7_9ZZZZ</name>
<dbReference type="InterPro" id="IPR016162">
    <property type="entry name" value="Ald_DH_N"/>
</dbReference>
<gene>
    <name evidence="3" type="ORF">UFOPK2782_00653</name>
</gene>
<keyword evidence="1" id="KW-0560">Oxidoreductase</keyword>
<evidence type="ECO:0000256" key="1">
    <source>
        <dbReference type="ARBA" id="ARBA00023002"/>
    </source>
</evidence>
<dbReference type="Pfam" id="PF00171">
    <property type="entry name" value="Aldedh"/>
    <property type="match status" value="1"/>
</dbReference>
<proteinExistence type="predicted"/>
<reference evidence="3" key="1">
    <citation type="submission" date="2020-05" db="EMBL/GenBank/DDBJ databases">
        <authorList>
            <person name="Chiriac C."/>
            <person name="Salcher M."/>
            <person name="Ghai R."/>
            <person name="Kavagutti S V."/>
        </authorList>
    </citation>
    <scope>NUCLEOTIDE SEQUENCE</scope>
</reference>
<dbReference type="PANTHER" id="PTHR43353">
    <property type="entry name" value="SUCCINATE-SEMIALDEHYDE DEHYDROGENASE, MITOCHONDRIAL"/>
    <property type="match status" value="1"/>
</dbReference>
<evidence type="ECO:0000313" key="3">
    <source>
        <dbReference type="EMBL" id="CAB4736419.1"/>
    </source>
</evidence>
<organism evidence="3">
    <name type="scientific">freshwater metagenome</name>
    <dbReference type="NCBI Taxonomy" id="449393"/>
    <lineage>
        <taxon>unclassified sequences</taxon>
        <taxon>metagenomes</taxon>
        <taxon>ecological metagenomes</taxon>
    </lineage>
</organism>
<feature type="domain" description="Aldehyde dehydrogenase" evidence="2">
    <location>
        <begin position="9"/>
        <end position="459"/>
    </location>
</feature>
<dbReference type="InterPro" id="IPR016163">
    <property type="entry name" value="Ald_DH_C"/>
</dbReference>
<sequence>MTAATFQASSFQAIDPTTGSAFGEEIAEMSASDVSGLISKAVATKNSFAATTPKERAAALRAIAESIEASRETLIEITMKETALPNGRLTGELSRTVFQLEQFAKLVESGAHYQAIIDRPDANWIPAPRPDIRRANQALGVAGIFAASNFPFAFSVIGGDSASALAAGCPVVVKAHPSHPNTCRAMHAAVVSGLKKVGLSPDIFALVEGTNPEITQWIASHPDITAIGFTGSGKVGKILMEISAKREVPIPVYAEMGSLNPVFFTPKVLAEKAVDLAKAAIDSATLGSGQFCTKPGILIVPTGGEGDSFIAEIESYLATIAVAPLLNKGIADRYTSAVAELAKSSSLKTFAGKATQDGFGVTPTVFVVDWADAFKNKELLEEHFGPTTVIIRADFPKFLDVAQKLEGQLTASLHVAAGEDVAKLIEALGQIAGRVIMNGFPTAVAVTAAMQHGGQFPSSSSHTTSVGLDAIYRFLRPVAFQNFTDDLLPPALQESNPLGINRVING</sequence>
<evidence type="ECO:0000259" key="2">
    <source>
        <dbReference type="Pfam" id="PF00171"/>
    </source>
</evidence>
<dbReference type="Gene3D" id="3.40.605.10">
    <property type="entry name" value="Aldehyde Dehydrogenase, Chain A, domain 1"/>
    <property type="match status" value="1"/>
</dbReference>
<protein>
    <submittedName>
        <fullName evidence="3">Unannotated protein</fullName>
    </submittedName>
</protein>